<reference evidence="5 6" key="1">
    <citation type="submission" date="2019-12" db="EMBL/GenBank/DDBJ databases">
        <title>Corynebacterium sp. nov., isolated from feces of the Anser Albifrons in China.</title>
        <authorList>
            <person name="Liu Q."/>
        </authorList>
    </citation>
    <scope>NUCLEOTIDE SEQUENCE [LARGE SCALE GENOMIC DNA]</scope>
    <source>
        <strain evidence="5 6">23H37-10</strain>
    </source>
</reference>
<keyword evidence="3" id="KW-0326">Glycosidase</keyword>
<dbReference type="AlphaFoldDB" id="A0A7G7YQZ5"/>
<dbReference type="GO" id="GO:0005975">
    <property type="term" value="P:carbohydrate metabolic process"/>
    <property type="evidence" value="ECO:0007669"/>
    <property type="project" value="InterPro"/>
</dbReference>
<dbReference type="InterPro" id="IPR001360">
    <property type="entry name" value="Glyco_hydro_1"/>
</dbReference>
<keyword evidence="2 5" id="KW-0378">Hydrolase</keyword>
<dbReference type="KEGG" id="cans:GP473_04065"/>
<gene>
    <name evidence="5" type="ORF">GP473_04065</name>
</gene>
<dbReference type="PRINTS" id="PR00131">
    <property type="entry name" value="GLHYDRLASE1"/>
</dbReference>
<evidence type="ECO:0000313" key="6">
    <source>
        <dbReference type="Proteomes" id="UP000515275"/>
    </source>
</evidence>
<evidence type="ECO:0000313" key="5">
    <source>
        <dbReference type="EMBL" id="QNH96915.1"/>
    </source>
</evidence>
<dbReference type="PANTHER" id="PTHR10353">
    <property type="entry name" value="GLYCOSYL HYDROLASE"/>
    <property type="match status" value="1"/>
</dbReference>
<protein>
    <submittedName>
        <fullName evidence="5">Family 1 glycosylhydrolase</fullName>
    </submittedName>
</protein>
<evidence type="ECO:0000256" key="2">
    <source>
        <dbReference type="ARBA" id="ARBA00022801"/>
    </source>
</evidence>
<dbReference type="InterPro" id="IPR017853">
    <property type="entry name" value="GH"/>
</dbReference>
<organism evidence="5 6">
    <name type="scientific">Corynebacterium anserum</name>
    <dbReference type="NCBI Taxonomy" id="2684406"/>
    <lineage>
        <taxon>Bacteria</taxon>
        <taxon>Bacillati</taxon>
        <taxon>Actinomycetota</taxon>
        <taxon>Actinomycetes</taxon>
        <taxon>Mycobacteriales</taxon>
        <taxon>Corynebacteriaceae</taxon>
        <taxon>Corynebacterium</taxon>
    </lineage>
</organism>
<evidence type="ECO:0000256" key="1">
    <source>
        <dbReference type="ARBA" id="ARBA00010838"/>
    </source>
</evidence>
<dbReference type="SUPFAM" id="SSF51445">
    <property type="entry name" value="(Trans)glycosidases"/>
    <property type="match status" value="1"/>
</dbReference>
<dbReference type="Gene3D" id="3.20.20.80">
    <property type="entry name" value="Glycosidases"/>
    <property type="match status" value="1"/>
</dbReference>
<name>A0A7G7YQZ5_9CORY</name>
<dbReference type="GO" id="GO:0008422">
    <property type="term" value="F:beta-glucosidase activity"/>
    <property type="evidence" value="ECO:0007669"/>
    <property type="project" value="TreeGrafter"/>
</dbReference>
<evidence type="ECO:0000256" key="3">
    <source>
        <dbReference type="ARBA" id="ARBA00023295"/>
    </source>
</evidence>
<keyword evidence="6" id="KW-1185">Reference proteome</keyword>
<dbReference type="EMBL" id="CP046883">
    <property type="protein sequence ID" value="QNH96915.1"/>
    <property type="molecule type" value="Genomic_DNA"/>
</dbReference>
<proteinExistence type="inferred from homology"/>
<dbReference type="Proteomes" id="UP000515275">
    <property type="component" value="Chromosome"/>
</dbReference>
<dbReference type="RefSeq" id="WP_185770651.1">
    <property type="nucleotide sequence ID" value="NZ_CP046883.1"/>
</dbReference>
<dbReference type="PANTHER" id="PTHR10353:SF209">
    <property type="entry name" value="GALACTOLIPID GALACTOSYLTRANSFERASE SFR2, CHLOROPLASTIC"/>
    <property type="match status" value="1"/>
</dbReference>
<sequence length="454" mass="51646">MSTSDHSASVRVPFAIGTSSASTQIEGTMPPSNWTRWAEQGRVVDGTSPNPTTDHWVRWEEDNQLMQSLELQIARVSVEWARIEPRPGHFDEQALQRYVQEYQDLKERGVQPLVTLHHFSHPLWFEDLGAFTREENVSIFLRFARVVVEHLGSIVDDWVTINEPNVYATQAFLFNETPPGGKANWRRLRCTLRNMAMAHIKCYELIHDMLDSPGRSVRVAFAHHVRAFAPMNPKNPVHKAFTWIDDALFNRAVEDSFVVGKFSAFLGEPKTQITPGFYADAIGINYYSRTAVTGMSDGTFPDVPVNDLGWEIFPEGLVESARRLNARYQLPIWVTENGTADNGADGKLERFRCRFLLDHITAMAQACESGVPIERYYHWCFVDNWEWTEGMAQRFGIVAMEPTTLDRVVKPSGYLLRDIIRSGAVTAKHWETYAEPEGYPRGVPLSQPGKESVR</sequence>
<accession>A0A7G7YQZ5</accession>
<comment type="similarity">
    <text evidence="1 4">Belongs to the glycosyl hydrolase 1 family.</text>
</comment>
<dbReference type="Pfam" id="PF00232">
    <property type="entry name" value="Glyco_hydro_1"/>
    <property type="match status" value="1"/>
</dbReference>
<evidence type="ECO:0000256" key="4">
    <source>
        <dbReference type="RuleBase" id="RU003690"/>
    </source>
</evidence>